<reference evidence="3 4" key="1">
    <citation type="submission" date="2024-07" db="EMBL/GenBank/DDBJ databases">
        <title>Luteimonas salilacus sp. nov., isolated from the shore soil of Salt Lake in Tibet of China.</title>
        <authorList>
            <person name="Zhang X."/>
            <person name="Li A."/>
        </authorList>
    </citation>
    <scope>NUCLEOTIDE SEQUENCE [LARGE SCALE GENOMIC DNA]</scope>
    <source>
        <strain evidence="3 4">B3-2-R+30</strain>
    </source>
</reference>
<gene>
    <name evidence="3" type="ORF">AB6713_02905</name>
</gene>
<keyword evidence="4" id="KW-1185">Reference proteome</keyword>
<evidence type="ECO:0000313" key="4">
    <source>
        <dbReference type="Proteomes" id="UP001566331"/>
    </source>
</evidence>
<dbReference type="EMBL" id="JBFWIC010000003">
    <property type="protein sequence ID" value="MEZ0473565.1"/>
    <property type="molecule type" value="Genomic_DNA"/>
</dbReference>
<sequence length="169" mass="17010">MSGFRDDTPPWSFFVPIALAVIVGVLAADAIRYAVVTVFAGHDAPIAEIAPPDAAEPGVSPFAENGEASPGPDLDAADQDAASSPRAESVNATQPSDAAAGVDPGGAEVDAVLVPAASSALQELPGPLSARRDGNNATCINGTVAYRSGNGWEQSLENDAPIRCTATSP</sequence>
<feature type="transmembrane region" description="Helical" evidence="2">
    <location>
        <begin position="12"/>
        <end position="31"/>
    </location>
</feature>
<keyword evidence="2" id="KW-0812">Transmembrane</keyword>
<accession>A0ABV4HLG2</accession>
<proteinExistence type="predicted"/>
<comment type="caution">
    <text evidence="3">The sequence shown here is derived from an EMBL/GenBank/DDBJ whole genome shotgun (WGS) entry which is preliminary data.</text>
</comment>
<protein>
    <submittedName>
        <fullName evidence="3">Uncharacterized protein</fullName>
    </submittedName>
</protein>
<evidence type="ECO:0000256" key="1">
    <source>
        <dbReference type="SAM" id="MobiDB-lite"/>
    </source>
</evidence>
<dbReference type="RefSeq" id="WP_370563081.1">
    <property type="nucleotide sequence ID" value="NZ_JBFWIB010000002.1"/>
</dbReference>
<evidence type="ECO:0000313" key="3">
    <source>
        <dbReference type="EMBL" id="MEZ0473565.1"/>
    </source>
</evidence>
<dbReference type="Proteomes" id="UP001566331">
    <property type="component" value="Unassembled WGS sequence"/>
</dbReference>
<keyword evidence="2" id="KW-0472">Membrane</keyword>
<feature type="region of interest" description="Disordered" evidence="1">
    <location>
        <begin position="50"/>
        <end position="105"/>
    </location>
</feature>
<evidence type="ECO:0000256" key="2">
    <source>
        <dbReference type="SAM" id="Phobius"/>
    </source>
</evidence>
<organism evidence="3 4">
    <name type="scientific">Luteimonas salinilitoris</name>
    <dbReference type="NCBI Taxonomy" id="3237697"/>
    <lineage>
        <taxon>Bacteria</taxon>
        <taxon>Pseudomonadati</taxon>
        <taxon>Pseudomonadota</taxon>
        <taxon>Gammaproteobacteria</taxon>
        <taxon>Lysobacterales</taxon>
        <taxon>Lysobacteraceae</taxon>
        <taxon>Luteimonas</taxon>
    </lineage>
</organism>
<name>A0ABV4HLG2_9GAMM</name>
<keyword evidence="2" id="KW-1133">Transmembrane helix</keyword>